<evidence type="ECO:0000313" key="2">
    <source>
        <dbReference type="Proteomes" id="UP001434737"/>
    </source>
</evidence>
<proteinExistence type="predicted"/>
<accession>A0ABZ3F618</accession>
<dbReference type="RefSeq" id="WP_343353270.1">
    <property type="nucleotide sequence ID" value="NZ_CP145316.1"/>
</dbReference>
<gene>
    <name evidence="1" type="ORF">V3I05_08025</name>
</gene>
<reference evidence="1 2" key="1">
    <citation type="submission" date="2024-02" db="EMBL/GenBank/DDBJ databases">
        <title>Genome and pathogenicity analysis of Helicobacter mastomyrinus isolated from mice.</title>
        <authorList>
            <person name="Zhu L."/>
        </authorList>
    </citation>
    <scope>NUCLEOTIDE SEQUENCE [LARGE SCALE GENOMIC DNA]</scope>
    <source>
        <strain evidence="1 2">Hm-17</strain>
    </source>
</reference>
<sequence length="494" mass="57186">MGTMIDSCNAEENHKLEAFYQHKELNAFGKIAYIDTGSLKSQSLSKHFLYRHILEYVNLYEDFKDINLLEFCSIVLPMGIDEYFLSLFRDKILHYLQSGGVVLSFMSDFERILPHSSGYIQSAMPIVKRVVKFEKSQSANIIFEGVRKYDINYRMGVKGFFNRGYFDVSELPDSIEWILSDNEGRCVGYIDADSTNGVMLLTANADLLSFGLFDNTTARKMGLNLLKWLLQTLQKKDYKALRQKATQYPNNDDVSRIPVESYLNFKADKSKQSLSRPELKNAIITGGGSFHRYFFSNKNAKYAHFFSKRCHFLHLDSLNFNDFDYIVLASRLNVKYLNPHKQKFLDYLQNGGHIISFGEIMGDYLPNVIWKDYEVNFWWWLINGANMPLYALDVNGEKTEEKTTQGLFSKIPVSVAKWHCHGAFYPPQNAQKILINELDESIIYKDTSFRGNLYITSLDPEFHLGQGFMPTTEPFFDAFMQWVEEDILRTKGNL</sequence>
<dbReference type="EMBL" id="CP145316">
    <property type="protein sequence ID" value="XAM17628.1"/>
    <property type="molecule type" value="Genomic_DNA"/>
</dbReference>
<name>A0ABZ3F618_9HELI</name>
<organism evidence="1 2">
    <name type="scientific">Helicobacter mastomyrinus</name>
    <dbReference type="NCBI Taxonomy" id="287948"/>
    <lineage>
        <taxon>Bacteria</taxon>
        <taxon>Pseudomonadati</taxon>
        <taxon>Campylobacterota</taxon>
        <taxon>Epsilonproteobacteria</taxon>
        <taxon>Campylobacterales</taxon>
        <taxon>Helicobacteraceae</taxon>
        <taxon>Helicobacter</taxon>
    </lineage>
</organism>
<evidence type="ECO:0000313" key="1">
    <source>
        <dbReference type="EMBL" id="XAM17628.1"/>
    </source>
</evidence>
<dbReference type="Proteomes" id="UP001434737">
    <property type="component" value="Chromosome"/>
</dbReference>
<keyword evidence="2" id="KW-1185">Reference proteome</keyword>
<protein>
    <submittedName>
        <fullName evidence="1">Uncharacterized protein</fullName>
    </submittedName>
</protein>